<organism evidence="1 2">
    <name type="scientific">Oleiharenicola lentus</name>
    <dbReference type="NCBI Taxonomy" id="2508720"/>
    <lineage>
        <taxon>Bacteria</taxon>
        <taxon>Pseudomonadati</taxon>
        <taxon>Verrucomicrobiota</taxon>
        <taxon>Opitutia</taxon>
        <taxon>Opitutales</taxon>
        <taxon>Opitutaceae</taxon>
        <taxon>Oleiharenicola</taxon>
    </lineage>
</organism>
<gene>
    <name evidence="1" type="ORF">ESB00_04260</name>
</gene>
<sequence length="133" mass="14384">MHMERVRRTLSTTCLLLAWLCANGAVWNVVQVVAWAKMFKEYSQVMPVADALELTFDGSAPCEMCTLAQSNQDAARRQLPTEAALGGGTEKILLIADWTPAPVLIAPEIAWPGLVNEAGLTRTVSVPVPPPRA</sequence>
<dbReference type="Proteomes" id="UP000290218">
    <property type="component" value="Unassembled WGS sequence"/>
</dbReference>
<reference evidence="1 2" key="1">
    <citation type="submission" date="2019-01" db="EMBL/GenBank/DDBJ databases">
        <title>Lacunisphaera sp. strain TWA-58.</title>
        <authorList>
            <person name="Chen W.-M."/>
        </authorList>
    </citation>
    <scope>NUCLEOTIDE SEQUENCE [LARGE SCALE GENOMIC DNA]</scope>
    <source>
        <strain evidence="1 2">TWA-58</strain>
    </source>
</reference>
<protein>
    <submittedName>
        <fullName evidence="1">Uncharacterized protein</fullName>
    </submittedName>
</protein>
<accession>A0A4Q1C8A4</accession>
<evidence type="ECO:0000313" key="1">
    <source>
        <dbReference type="EMBL" id="RXK55118.1"/>
    </source>
</evidence>
<dbReference type="AlphaFoldDB" id="A0A4Q1C8A4"/>
<dbReference type="OrthoDB" id="200016at2"/>
<dbReference type="RefSeq" id="WP_129046484.1">
    <property type="nucleotide sequence ID" value="NZ_SDHX01000001.1"/>
</dbReference>
<evidence type="ECO:0000313" key="2">
    <source>
        <dbReference type="Proteomes" id="UP000290218"/>
    </source>
</evidence>
<keyword evidence="2" id="KW-1185">Reference proteome</keyword>
<name>A0A4Q1C8A4_9BACT</name>
<dbReference type="EMBL" id="SDHX01000001">
    <property type="protein sequence ID" value="RXK55118.1"/>
    <property type="molecule type" value="Genomic_DNA"/>
</dbReference>
<proteinExistence type="predicted"/>
<comment type="caution">
    <text evidence="1">The sequence shown here is derived from an EMBL/GenBank/DDBJ whole genome shotgun (WGS) entry which is preliminary data.</text>
</comment>